<dbReference type="InterPro" id="IPR004184">
    <property type="entry name" value="PFL_dom"/>
</dbReference>
<evidence type="ECO:0008006" key="6">
    <source>
        <dbReference type="Google" id="ProtNLM"/>
    </source>
</evidence>
<dbReference type="PANTHER" id="PTHR43641:SF2">
    <property type="entry name" value="DEHYDRATASE YBIW-RELATED"/>
    <property type="match status" value="1"/>
</dbReference>
<feature type="domain" description="Glycine radical" evidence="3">
    <location>
        <begin position="629"/>
        <end position="749"/>
    </location>
</feature>
<gene>
    <name evidence="5" type="ORF">LCGC14_1379900</name>
</gene>
<accession>A0A0F9MIC2</accession>
<comment type="caution">
    <text evidence="5">The sequence shown here is derived from an EMBL/GenBank/DDBJ whole genome shotgun (WGS) entry which is preliminary data.</text>
</comment>
<evidence type="ECO:0000256" key="1">
    <source>
        <dbReference type="ARBA" id="ARBA00022818"/>
    </source>
</evidence>
<dbReference type="GO" id="GO:0016829">
    <property type="term" value="F:lyase activity"/>
    <property type="evidence" value="ECO:0007669"/>
    <property type="project" value="UniProtKB-KW"/>
</dbReference>
<proteinExistence type="predicted"/>
<dbReference type="GO" id="GO:0005829">
    <property type="term" value="C:cytosol"/>
    <property type="evidence" value="ECO:0007669"/>
    <property type="project" value="TreeGrafter"/>
</dbReference>
<dbReference type="Gene3D" id="3.20.70.20">
    <property type="match status" value="1"/>
</dbReference>
<dbReference type="SUPFAM" id="SSF51998">
    <property type="entry name" value="PFL-like glycyl radical enzymes"/>
    <property type="match status" value="1"/>
</dbReference>
<evidence type="ECO:0000259" key="4">
    <source>
        <dbReference type="PROSITE" id="PS51554"/>
    </source>
</evidence>
<sequence length="749" mass="85662">KKYPNDPEIIKRAKAIAHTLKNMTIFIRDDELLVGNETSKNLGEKINLDLFRYNKSLDKNSSIKKFAKRKLQPFHIEETESYELLEMIPFWKGKSFVADKINKKLFKEGLIHGKGRYSSLTSNISIRQGTTEGHLSAGYNKLLRLGYMGIIKESELYQEQLAKEDDKFQDKNNFYEAVKLYYKAAIAFSRRYSKLAFDKAKDELRESRKRELEEIGKMMERFTEKPPNTFYEAIQFIWFSQNIANIIYQPFYQKDIDSNNITSQFALELIEELNLKLTWNITLLPTDFTMVANALGQNTQTITISGVDAEGHDSTNELSYLFLKAYTNLKVFTTDLSIRVHKNTPKEFVEEAIRVLRFTTGIAFYNDDVHIPALVKAGYHLNDARNYVIVGCVEPTGQGNSFSATSRMFMNLPGILELVLNNGYSHFSNRVDSLQTGDPANFRTFEQFFNAFKRQLQFNIEKSVKIAKIGDEKAMKHFQHPFISAQLEGCMESGFDYVCGGAKYNFSSITAYGFATLVDSMHNIKKFVYEEEFLSLSELGVILNSNFKSQEVFRQELKNKYEKWGNDKEEIDNFASQLWNLFCSEVAKYQPLRGGRFSMGAYSMGIHVMEGFFTQPTADGRKAMEPISNSLSPVNNVGKEGLTAILNSIAKLNYNLATNGVAVNIRIHPQNLMDEENIEKFYFLLKGYFDKGGMQVQPNAVSTETLNDAQKHPEKYPDLIVKVGGYNATFVDLGTPIQNDIINRLEHIL</sequence>
<dbReference type="PROSITE" id="PS51149">
    <property type="entry name" value="GLY_RADICAL_2"/>
    <property type="match status" value="1"/>
</dbReference>
<evidence type="ECO:0000313" key="5">
    <source>
        <dbReference type="EMBL" id="KKM76460.1"/>
    </source>
</evidence>
<dbReference type="InterPro" id="IPR051215">
    <property type="entry name" value="GRE"/>
</dbReference>
<evidence type="ECO:0000256" key="2">
    <source>
        <dbReference type="ARBA" id="ARBA00023239"/>
    </source>
</evidence>
<dbReference type="PROSITE" id="PS51554">
    <property type="entry name" value="PFL"/>
    <property type="match status" value="1"/>
</dbReference>
<dbReference type="Pfam" id="PF02901">
    <property type="entry name" value="PFL-like"/>
    <property type="match status" value="1"/>
</dbReference>
<evidence type="ECO:0000259" key="3">
    <source>
        <dbReference type="PROSITE" id="PS51149"/>
    </source>
</evidence>
<organism evidence="5">
    <name type="scientific">marine sediment metagenome</name>
    <dbReference type="NCBI Taxonomy" id="412755"/>
    <lineage>
        <taxon>unclassified sequences</taxon>
        <taxon>metagenomes</taxon>
        <taxon>ecological metagenomes</taxon>
    </lineage>
</organism>
<dbReference type="InterPro" id="IPR001150">
    <property type="entry name" value="Gly_radical"/>
</dbReference>
<keyword evidence="1" id="KW-0556">Organic radical</keyword>
<protein>
    <recommendedName>
        <fullName evidence="6">PFL domain-containing protein</fullName>
    </recommendedName>
</protein>
<feature type="non-terminal residue" evidence="5">
    <location>
        <position position="1"/>
    </location>
</feature>
<dbReference type="PANTHER" id="PTHR43641">
    <property type="entry name" value="FORMATE ACETYLTRANSFERASE 3-RELATED"/>
    <property type="match status" value="1"/>
</dbReference>
<dbReference type="AlphaFoldDB" id="A0A0F9MIC2"/>
<feature type="domain" description="PFL" evidence="4">
    <location>
        <begin position="1"/>
        <end position="622"/>
    </location>
</feature>
<name>A0A0F9MIC2_9ZZZZ</name>
<keyword evidence="2" id="KW-0456">Lyase</keyword>
<dbReference type="Pfam" id="PF01228">
    <property type="entry name" value="Gly_radical"/>
    <property type="match status" value="1"/>
</dbReference>
<reference evidence="5" key="1">
    <citation type="journal article" date="2015" name="Nature">
        <title>Complex archaea that bridge the gap between prokaryotes and eukaryotes.</title>
        <authorList>
            <person name="Spang A."/>
            <person name="Saw J.H."/>
            <person name="Jorgensen S.L."/>
            <person name="Zaremba-Niedzwiedzka K."/>
            <person name="Martijn J."/>
            <person name="Lind A.E."/>
            <person name="van Eijk R."/>
            <person name="Schleper C."/>
            <person name="Guy L."/>
            <person name="Ettema T.J."/>
        </authorList>
    </citation>
    <scope>NUCLEOTIDE SEQUENCE</scope>
</reference>
<dbReference type="EMBL" id="LAZR01008806">
    <property type="protein sequence ID" value="KKM76460.1"/>
    <property type="molecule type" value="Genomic_DNA"/>
</dbReference>